<name>A0A3G6NBQ0_CHRCU</name>
<protein>
    <submittedName>
        <fullName evidence="1">Uncharacterized protein</fullName>
    </submittedName>
</protein>
<dbReference type="KEGG" id="ccau:EG346_18250"/>
<organism evidence="1 2">
    <name type="scientific">Chryseobacterium carnipullorum</name>
    <dbReference type="NCBI Taxonomy" id="1124835"/>
    <lineage>
        <taxon>Bacteria</taxon>
        <taxon>Pseudomonadati</taxon>
        <taxon>Bacteroidota</taxon>
        <taxon>Flavobacteriia</taxon>
        <taxon>Flavobacteriales</taxon>
        <taxon>Weeksellaceae</taxon>
        <taxon>Chryseobacterium group</taxon>
        <taxon>Chryseobacterium</taxon>
    </lineage>
</organism>
<proteinExistence type="predicted"/>
<evidence type="ECO:0000313" key="1">
    <source>
        <dbReference type="EMBL" id="AZA49999.1"/>
    </source>
</evidence>
<accession>A0A3G6NBQ0</accession>
<gene>
    <name evidence="1" type="ORF">EG346_18250</name>
</gene>
<keyword evidence="2" id="KW-1185">Reference proteome</keyword>
<evidence type="ECO:0000313" key="2">
    <source>
        <dbReference type="Proteomes" id="UP000273270"/>
    </source>
</evidence>
<sequence length="60" mass="6919">MEACRVLKNNLKSFLNKHYRYGKMNGFKGKRMINILLTADKKGLKSKKIILSIHLPSSEL</sequence>
<reference evidence="2" key="1">
    <citation type="submission" date="2018-11" db="EMBL/GenBank/DDBJ databases">
        <title>Proposal to divide the Flavobacteriaceae and reorganize its genera based on Amino Acid Identity values calculated from whole genome sequences.</title>
        <authorList>
            <person name="Nicholson A.C."/>
            <person name="Gulvik C.A."/>
            <person name="Whitney A.M."/>
            <person name="Humrighouse B.W."/>
            <person name="Bell M."/>
            <person name="Holmes B."/>
            <person name="Steigerwalt A.G."/>
            <person name="Villarma A."/>
            <person name="Sheth M."/>
            <person name="Batra D."/>
            <person name="Pryor J."/>
            <person name="Bernardet J.-F."/>
            <person name="Hugo C."/>
            <person name="Kampfer P."/>
            <person name="Newman J."/>
            <person name="McQuiston J.R."/>
        </authorList>
    </citation>
    <scope>NUCLEOTIDE SEQUENCE [LARGE SCALE GENOMIC DNA]</scope>
    <source>
        <strain evidence="2">G0188</strain>
    </source>
</reference>
<dbReference type="AlphaFoldDB" id="A0A3G6NBQ0"/>
<dbReference type="EMBL" id="CP033920">
    <property type="protein sequence ID" value="AZA49999.1"/>
    <property type="molecule type" value="Genomic_DNA"/>
</dbReference>
<dbReference type="Proteomes" id="UP000273270">
    <property type="component" value="Chromosome"/>
</dbReference>